<proteinExistence type="predicted"/>
<reference evidence="1" key="1">
    <citation type="submission" date="2021-01" db="EMBL/GenBank/DDBJ databases">
        <title>Intestinitalea alba gen. nov., sp. nov., a novel genus of the family Enterobacteriaceae, isolated from the gut of the plastic-eating mealworm Tenebrio molitor L.</title>
        <authorList>
            <person name="Yang Y."/>
        </authorList>
    </citation>
    <scope>NUCLEOTIDE SEQUENCE</scope>
    <source>
        <strain evidence="1">BIT-L3</strain>
    </source>
</reference>
<comment type="caution">
    <text evidence="1">The sequence shown here is derived from an EMBL/GenBank/DDBJ whole genome shotgun (WGS) entry which is preliminary data.</text>
</comment>
<evidence type="ECO:0000313" key="1">
    <source>
        <dbReference type="EMBL" id="MBK4714263.1"/>
    </source>
</evidence>
<sequence length="396" mass="45110">MNKKLTLPEDMELLRTRVRNALGNVRQASPRHMPYNVYAFSGERLYRAGELPEYYLVFFVLKELLGFADLGQDEKVAWSFPVELRETLYHIEYRKMGLGIFSHSGSRGDAAEIARALFSAVKAARPWFAWRAAGAVAASKLNVTNHCASLYRRYDYLLRLYRKACAGMLRAQRRPARVADDDISHTFTEAMKQLARAQRFRQRANWLALSAIEAFFSWTEHLFVHLAIVAQGCGRGEEVASLAEADWQDKFNRALDTRQPDIKLFYDELICVRRQLRNVIAHGAFGKNREAFSFHSQTGAVPVNLPLYGKPGKYSLSGELAFDEDEVISLIERFITCLQNSVYAPAMFYLLESGLPTILTHASDGTYAHAMQSMAKMKVLVEHLTEKFDRAANMDW</sequence>
<dbReference type="RefSeq" id="WP_238712264.1">
    <property type="nucleotide sequence ID" value="NZ_JAEPBH010000004.1"/>
</dbReference>
<gene>
    <name evidence="1" type="ORF">JJB97_02700</name>
</gene>
<name>A0A8K0V061_9ENTR</name>
<dbReference type="Proteomes" id="UP000659047">
    <property type="component" value="Unassembled WGS sequence"/>
</dbReference>
<evidence type="ECO:0000313" key="2">
    <source>
        <dbReference type="Proteomes" id="UP000659047"/>
    </source>
</evidence>
<dbReference type="AlphaFoldDB" id="A0A8K0V061"/>
<keyword evidence="2" id="KW-1185">Reference proteome</keyword>
<accession>A0A8K0V061</accession>
<organism evidence="1 2">
    <name type="scientific">Tenebrionibacter intestinalis</name>
    <dbReference type="NCBI Taxonomy" id="2799638"/>
    <lineage>
        <taxon>Bacteria</taxon>
        <taxon>Pseudomonadati</taxon>
        <taxon>Pseudomonadota</taxon>
        <taxon>Gammaproteobacteria</taxon>
        <taxon>Enterobacterales</taxon>
        <taxon>Enterobacteriaceae</taxon>
        <taxon>Tenebrionibacter/Tenebrionicola group</taxon>
        <taxon>Tenebrionibacter</taxon>
    </lineage>
</organism>
<protein>
    <submittedName>
        <fullName evidence="1">Uncharacterized protein</fullName>
    </submittedName>
</protein>
<dbReference type="EMBL" id="JAEPBH010000004">
    <property type="protein sequence ID" value="MBK4714263.1"/>
    <property type="molecule type" value="Genomic_DNA"/>
</dbReference>